<dbReference type="EC" id="6.3.4.19" evidence="8"/>
<evidence type="ECO:0000256" key="4">
    <source>
        <dbReference type="ARBA" id="ARBA00022694"/>
    </source>
</evidence>
<dbReference type="EMBL" id="JAMQJZ010000020">
    <property type="protein sequence ID" value="MDC3422366.1"/>
    <property type="molecule type" value="Genomic_DNA"/>
</dbReference>
<feature type="binding site" evidence="8">
    <location>
        <begin position="27"/>
        <end position="32"/>
    </location>
    <ligand>
        <name>ATP</name>
        <dbReference type="ChEBI" id="CHEBI:30616"/>
    </ligand>
</feature>
<dbReference type="InterPro" id="IPR012094">
    <property type="entry name" value="tRNA_Ile_lys_synt"/>
</dbReference>
<comment type="caution">
    <text evidence="10">The sequence shown here is derived from an EMBL/GenBank/DDBJ whole genome shotgun (WGS) entry which is preliminary data.</text>
</comment>
<dbReference type="SUPFAM" id="SSF82829">
    <property type="entry name" value="MesJ substrate recognition domain-like"/>
    <property type="match status" value="1"/>
</dbReference>
<accession>A0A9X4AJT9</accession>
<keyword evidence="4 8" id="KW-0819">tRNA processing</keyword>
<dbReference type="GO" id="GO:0006400">
    <property type="term" value="P:tRNA modification"/>
    <property type="evidence" value="ECO:0007669"/>
    <property type="project" value="UniProtKB-UniRule"/>
</dbReference>
<keyword evidence="11" id="KW-1185">Reference proteome</keyword>
<comment type="catalytic activity">
    <reaction evidence="7 8">
        <text>cytidine(34) in tRNA(Ile2) + L-lysine + ATP = lysidine(34) in tRNA(Ile2) + AMP + diphosphate + H(+)</text>
        <dbReference type="Rhea" id="RHEA:43744"/>
        <dbReference type="Rhea" id="RHEA-COMP:10625"/>
        <dbReference type="Rhea" id="RHEA-COMP:10670"/>
        <dbReference type="ChEBI" id="CHEBI:15378"/>
        <dbReference type="ChEBI" id="CHEBI:30616"/>
        <dbReference type="ChEBI" id="CHEBI:32551"/>
        <dbReference type="ChEBI" id="CHEBI:33019"/>
        <dbReference type="ChEBI" id="CHEBI:82748"/>
        <dbReference type="ChEBI" id="CHEBI:83665"/>
        <dbReference type="ChEBI" id="CHEBI:456215"/>
        <dbReference type="EC" id="6.3.4.19"/>
    </reaction>
</comment>
<sequence>MMQEEVHAFIKKHHLFHKQATVLVGVSGGPDSLALLHYLCSIRKTWSFRLIALTVDHGLRGEESKQDVAYVQQICKQWDVECLTTTLNVKMYKEVEKKGTQLAARELRYQFFQACMLRYQADYLALGHHGDDQVETILMRIVRGTNPSALKGIPKKRKFAKGYIVRPFMCLSREHIESYCEAHQIDPRIDPSNEEDVYTRNYFRIHILPLLRKQNPSLHKNVQRLSESMDQDDSYLHDQALVLMDKVIDFNQTTREVTFPVNDFLNYPYALQRRTFHLILNYLYHTLPNGLSYVHEDHFFDVIHSKKPNVTFELPMGLKMSKVYETIRFHFQDHKPVDSVIRLEVPGSITLSDGSKLTATITEHPERDSKYRMTCPADEFEFPLYIRSRQQGDRMKIRGLNGSKKLKDIFIDEKISLHLRDTWPVVTDHQGNIVWLIGLKKGTMSGNVKSHSFLQLHYIKGNM</sequence>
<evidence type="ECO:0000259" key="9">
    <source>
        <dbReference type="SMART" id="SM00977"/>
    </source>
</evidence>
<dbReference type="GO" id="GO:0032267">
    <property type="term" value="F:tRNA(Ile)-lysidine synthase activity"/>
    <property type="evidence" value="ECO:0007669"/>
    <property type="project" value="UniProtKB-EC"/>
</dbReference>
<dbReference type="HAMAP" id="MF_01161">
    <property type="entry name" value="tRNA_Ile_lys_synt"/>
    <property type="match status" value="1"/>
</dbReference>
<evidence type="ECO:0000256" key="5">
    <source>
        <dbReference type="ARBA" id="ARBA00022741"/>
    </source>
</evidence>
<keyword evidence="6 8" id="KW-0067">ATP-binding</keyword>
<keyword evidence="2 8" id="KW-0963">Cytoplasm</keyword>
<dbReference type="GO" id="GO:0005737">
    <property type="term" value="C:cytoplasm"/>
    <property type="evidence" value="ECO:0007669"/>
    <property type="project" value="UniProtKB-SubCell"/>
</dbReference>
<feature type="domain" description="Lysidine-tRNA(Ile) synthetase C-terminal" evidence="9">
    <location>
        <begin position="384"/>
        <end position="458"/>
    </location>
</feature>
<dbReference type="SMART" id="SM00977">
    <property type="entry name" value="TilS_C"/>
    <property type="match status" value="1"/>
</dbReference>
<dbReference type="AlphaFoldDB" id="A0A9X4AJT9"/>
<dbReference type="CDD" id="cd01992">
    <property type="entry name" value="TilS_N"/>
    <property type="match status" value="1"/>
</dbReference>
<dbReference type="Proteomes" id="UP001145072">
    <property type="component" value="Unassembled WGS sequence"/>
</dbReference>
<evidence type="ECO:0000313" key="11">
    <source>
        <dbReference type="Proteomes" id="UP001145072"/>
    </source>
</evidence>
<dbReference type="InterPro" id="IPR012796">
    <property type="entry name" value="Lysidine-tRNA-synth_C"/>
</dbReference>
<proteinExistence type="inferred from homology"/>
<evidence type="ECO:0000313" key="10">
    <source>
        <dbReference type="EMBL" id="MDC3422366.1"/>
    </source>
</evidence>
<comment type="domain">
    <text evidence="8">The N-terminal region contains the highly conserved SGGXDS motif, predicted to be a P-loop motif involved in ATP binding.</text>
</comment>
<reference evidence="10" key="1">
    <citation type="submission" date="2022-06" db="EMBL/GenBank/DDBJ databases">
        <title>Aquibacillus sp. a new bacterium isolated from soil saline samples.</title>
        <authorList>
            <person name="Galisteo C."/>
            <person name="De La Haba R."/>
            <person name="Sanchez-Porro C."/>
            <person name="Ventosa A."/>
        </authorList>
    </citation>
    <scope>NUCLEOTIDE SEQUENCE</scope>
    <source>
        <strain evidence="10">JCM 12387</strain>
    </source>
</reference>
<dbReference type="Gene3D" id="3.30.465.60">
    <property type="match status" value="1"/>
</dbReference>
<dbReference type="InterPro" id="IPR014729">
    <property type="entry name" value="Rossmann-like_a/b/a_fold"/>
</dbReference>
<keyword evidence="5 8" id="KW-0547">Nucleotide-binding</keyword>
<dbReference type="InterPro" id="IPR012795">
    <property type="entry name" value="tRNA_Ile_lys_synt_N"/>
</dbReference>
<dbReference type="Pfam" id="PF01171">
    <property type="entry name" value="ATP_bind_3"/>
    <property type="match status" value="1"/>
</dbReference>
<evidence type="ECO:0000256" key="7">
    <source>
        <dbReference type="ARBA" id="ARBA00048539"/>
    </source>
</evidence>
<evidence type="ECO:0000256" key="6">
    <source>
        <dbReference type="ARBA" id="ARBA00022840"/>
    </source>
</evidence>
<dbReference type="SUPFAM" id="SSF52402">
    <property type="entry name" value="Adenine nucleotide alpha hydrolases-like"/>
    <property type="match status" value="1"/>
</dbReference>
<name>A0A9X4AJT9_9BACI</name>
<dbReference type="NCBIfam" id="TIGR02432">
    <property type="entry name" value="lysidine_TilS_N"/>
    <property type="match status" value="1"/>
</dbReference>
<dbReference type="Gene3D" id="3.40.50.620">
    <property type="entry name" value="HUPs"/>
    <property type="match status" value="1"/>
</dbReference>
<evidence type="ECO:0000256" key="3">
    <source>
        <dbReference type="ARBA" id="ARBA00022598"/>
    </source>
</evidence>
<comment type="function">
    <text evidence="8">Ligates lysine onto the cytidine present at position 34 of the AUA codon-specific tRNA(Ile) that contains the anticodon CAU, in an ATP-dependent manner. Cytidine is converted to lysidine, thus changing the amino acid specificity of the tRNA from methionine to isoleucine.</text>
</comment>
<dbReference type="InterPro" id="IPR011063">
    <property type="entry name" value="TilS/TtcA_N"/>
</dbReference>
<dbReference type="GO" id="GO:0005524">
    <property type="term" value="F:ATP binding"/>
    <property type="evidence" value="ECO:0007669"/>
    <property type="project" value="UniProtKB-UniRule"/>
</dbReference>
<evidence type="ECO:0000256" key="2">
    <source>
        <dbReference type="ARBA" id="ARBA00022490"/>
    </source>
</evidence>
<keyword evidence="3 8" id="KW-0436">Ligase</keyword>
<comment type="subcellular location">
    <subcellularLocation>
        <location evidence="1 8">Cytoplasm</location>
    </subcellularLocation>
</comment>
<dbReference type="PANTHER" id="PTHR43033:SF1">
    <property type="entry name" value="TRNA(ILE)-LYSIDINE SYNTHASE-RELATED"/>
    <property type="match status" value="1"/>
</dbReference>
<gene>
    <name evidence="8 10" type="primary">tilS</name>
    <name evidence="10" type="ORF">NC661_18600</name>
</gene>
<evidence type="ECO:0000256" key="8">
    <source>
        <dbReference type="HAMAP-Rule" id="MF_01161"/>
    </source>
</evidence>
<evidence type="ECO:0000256" key="1">
    <source>
        <dbReference type="ARBA" id="ARBA00004496"/>
    </source>
</evidence>
<organism evidence="10 11">
    <name type="scientific">Aquibacillus koreensis</name>
    <dbReference type="NCBI Taxonomy" id="279446"/>
    <lineage>
        <taxon>Bacteria</taxon>
        <taxon>Bacillati</taxon>
        <taxon>Bacillota</taxon>
        <taxon>Bacilli</taxon>
        <taxon>Bacillales</taxon>
        <taxon>Bacillaceae</taxon>
        <taxon>Aquibacillus</taxon>
    </lineage>
</organism>
<dbReference type="PANTHER" id="PTHR43033">
    <property type="entry name" value="TRNA(ILE)-LYSIDINE SYNTHASE-RELATED"/>
    <property type="match status" value="1"/>
</dbReference>
<dbReference type="Pfam" id="PF11734">
    <property type="entry name" value="TilS_C"/>
    <property type="match status" value="1"/>
</dbReference>
<protein>
    <recommendedName>
        <fullName evidence="8">tRNA(Ile)-lysidine synthase</fullName>
        <ecNumber evidence="8">6.3.4.19</ecNumber>
    </recommendedName>
    <alternativeName>
        <fullName evidence="8">tRNA(Ile)-2-lysyl-cytidine synthase</fullName>
    </alternativeName>
    <alternativeName>
        <fullName evidence="8">tRNA(Ile)-lysidine synthetase</fullName>
    </alternativeName>
</protein>
<dbReference type="RefSeq" id="WP_259865768.1">
    <property type="nucleotide sequence ID" value="NZ_JAOALK010000005.1"/>
</dbReference>
<comment type="similarity">
    <text evidence="8">Belongs to the tRNA(Ile)-lysidine synthase family.</text>
</comment>
<dbReference type="NCBIfam" id="TIGR02433">
    <property type="entry name" value="lysidine_TilS_C"/>
    <property type="match status" value="1"/>
</dbReference>
<dbReference type="SUPFAM" id="SSF56037">
    <property type="entry name" value="PheT/TilS domain"/>
    <property type="match status" value="1"/>
</dbReference>